<dbReference type="InterPro" id="IPR001387">
    <property type="entry name" value="Cro/C1-type_HTH"/>
</dbReference>
<reference evidence="3" key="1">
    <citation type="submission" date="2020-11" db="EMBL/GenBank/DDBJ databases">
        <authorList>
            <person name="Thieme N."/>
            <person name="Liebl W."/>
            <person name="Zverlov V."/>
        </authorList>
    </citation>
    <scope>NUCLEOTIDE SEQUENCE</scope>
    <source>
        <strain evidence="3">NT08</strain>
    </source>
</reference>
<dbReference type="InterPro" id="IPR010982">
    <property type="entry name" value="Lambda_DNA-bd_dom_sf"/>
</dbReference>
<protein>
    <submittedName>
        <fullName evidence="3">Helix-turn-helix transcriptional regulator</fullName>
    </submittedName>
</protein>
<accession>A0AAE2RQG5</accession>
<keyword evidence="1" id="KW-0238">DNA-binding</keyword>
<dbReference type="AlphaFoldDB" id="A0AAE2RQG5"/>
<dbReference type="EMBL" id="JADOEF010000001">
    <property type="protein sequence ID" value="MBF7808246.1"/>
    <property type="molecule type" value="Genomic_DNA"/>
</dbReference>
<evidence type="ECO:0000259" key="2">
    <source>
        <dbReference type="PROSITE" id="PS50943"/>
    </source>
</evidence>
<sequence>MSFGNNIKKCRLDKGINQKEFAKILGIPVSTLANYENNHREPKTEILIKIADALLIPIDELLDSETTSFSSNLITSMLQMEHITIVDASEEYGFKAISRDSGVNINYLRNCIEENIELAIEDQLKLIEFWSKYKSWDDGIEFEDFIRKNEKKINKNPIISKKIKDILNIGMQKNDTEKLFDLLEKYDFKINISNKDDENIISIYNNENPIITESESKLLPIYNEIINKIDSYAKFIIEDELKKLKKD</sequence>
<dbReference type="SUPFAM" id="SSF47413">
    <property type="entry name" value="lambda repressor-like DNA-binding domains"/>
    <property type="match status" value="1"/>
</dbReference>
<proteinExistence type="predicted"/>
<dbReference type="RefSeq" id="WP_012061145.1">
    <property type="nucleotide sequence ID" value="NZ_CP073279.1"/>
</dbReference>
<dbReference type="GO" id="GO:0003677">
    <property type="term" value="F:DNA binding"/>
    <property type="evidence" value="ECO:0007669"/>
    <property type="project" value="UniProtKB-KW"/>
</dbReference>
<organism evidence="3 4">
    <name type="scientific">Clostridium beijerinckii</name>
    <name type="common">Clostridium MP</name>
    <dbReference type="NCBI Taxonomy" id="1520"/>
    <lineage>
        <taxon>Bacteria</taxon>
        <taxon>Bacillati</taxon>
        <taxon>Bacillota</taxon>
        <taxon>Clostridia</taxon>
        <taxon>Eubacteriales</taxon>
        <taxon>Clostridiaceae</taxon>
        <taxon>Clostridium</taxon>
    </lineage>
</organism>
<dbReference type="PROSITE" id="PS50943">
    <property type="entry name" value="HTH_CROC1"/>
    <property type="match status" value="1"/>
</dbReference>
<dbReference type="Proteomes" id="UP000631418">
    <property type="component" value="Unassembled WGS sequence"/>
</dbReference>
<dbReference type="SMART" id="SM00530">
    <property type="entry name" value="HTH_XRE"/>
    <property type="match status" value="1"/>
</dbReference>
<dbReference type="Pfam" id="PF01381">
    <property type="entry name" value="HTH_3"/>
    <property type="match status" value="1"/>
</dbReference>
<gene>
    <name evidence="3" type="ORF">IS491_06145</name>
</gene>
<dbReference type="CDD" id="cd00093">
    <property type="entry name" value="HTH_XRE"/>
    <property type="match status" value="1"/>
</dbReference>
<comment type="caution">
    <text evidence="3">The sequence shown here is derived from an EMBL/GenBank/DDBJ whole genome shotgun (WGS) entry which is preliminary data.</text>
</comment>
<dbReference type="PANTHER" id="PTHR46558">
    <property type="entry name" value="TRACRIPTIONAL REGULATORY PROTEIN-RELATED-RELATED"/>
    <property type="match status" value="1"/>
</dbReference>
<dbReference type="Gene3D" id="1.10.260.40">
    <property type="entry name" value="lambda repressor-like DNA-binding domains"/>
    <property type="match status" value="1"/>
</dbReference>
<evidence type="ECO:0000313" key="3">
    <source>
        <dbReference type="EMBL" id="MBF7808246.1"/>
    </source>
</evidence>
<feature type="domain" description="HTH cro/C1-type" evidence="2">
    <location>
        <begin position="7"/>
        <end position="61"/>
    </location>
</feature>
<name>A0AAE2RQG5_CLOBE</name>
<evidence type="ECO:0000313" key="4">
    <source>
        <dbReference type="Proteomes" id="UP000631418"/>
    </source>
</evidence>
<dbReference type="PANTHER" id="PTHR46558:SF11">
    <property type="entry name" value="HTH-TYPE TRANSCRIPTIONAL REGULATOR XRE"/>
    <property type="match status" value="1"/>
</dbReference>
<evidence type="ECO:0000256" key="1">
    <source>
        <dbReference type="ARBA" id="ARBA00023125"/>
    </source>
</evidence>